<sequence length="380" mass="40325">MKSDLLRIPAALLALLLAGCGVGPVVWQKTLDIGGDETATALTSDGTNYYVSFVATRPGGSDRAGWFVTKLDSSGSEVWTQMYRESPYAMCQDLWADTLGPLFAAGRSKSEGQDICLVIRYAAGGEIIWQKGLSVGEKTWGTGICPVSGDRIAVCGVAGTDADTDYMIALLDARDGRTVWVKNLDLGPNDLAARIACDADDNLTVVGLHGENAANPDIVIIKIAPNGDTLWTRRYDSGGSDEPGDIAFDGFGNVIATGTARVGDSVRCVIIEYAPNGDLIRKLAYGTVAQATGRGIFVTKDSEVFIAGSLLLQDGKSEILAFQYRPDAVSVWQKQYSPGPSAGGIDLVVNEDVCTAATVQGKTKDVLVCRFLQLNPEAVR</sequence>
<evidence type="ECO:0000313" key="1">
    <source>
        <dbReference type="EMBL" id="MBM3332102.1"/>
    </source>
</evidence>
<dbReference type="PANTHER" id="PTHR42754">
    <property type="entry name" value="ENDOGLUCANASE"/>
    <property type="match status" value="1"/>
</dbReference>
<dbReference type="Gene3D" id="2.130.10.10">
    <property type="entry name" value="YVTN repeat-like/Quinoprotein amine dehydrogenase"/>
    <property type="match status" value="1"/>
</dbReference>
<evidence type="ECO:0008006" key="3">
    <source>
        <dbReference type="Google" id="ProtNLM"/>
    </source>
</evidence>
<dbReference type="EMBL" id="VGIR01000060">
    <property type="protein sequence ID" value="MBM3332102.1"/>
    <property type="molecule type" value="Genomic_DNA"/>
</dbReference>
<dbReference type="PANTHER" id="PTHR42754:SF1">
    <property type="entry name" value="LIPOPROTEIN"/>
    <property type="match status" value="1"/>
</dbReference>
<proteinExistence type="predicted"/>
<dbReference type="InterPro" id="IPR011047">
    <property type="entry name" value="Quinoprotein_ADH-like_sf"/>
</dbReference>
<dbReference type="SUPFAM" id="SSF50998">
    <property type="entry name" value="Quinoprotein alcohol dehydrogenase-like"/>
    <property type="match status" value="1"/>
</dbReference>
<protein>
    <recommendedName>
        <fullName evidence="3">Bulb-type lectin domain-containing protein</fullName>
    </recommendedName>
</protein>
<name>A0A937XFA3_UNCW3</name>
<organism evidence="1 2">
    <name type="scientific">candidate division WOR-3 bacterium</name>
    <dbReference type="NCBI Taxonomy" id="2052148"/>
    <lineage>
        <taxon>Bacteria</taxon>
        <taxon>Bacteria division WOR-3</taxon>
    </lineage>
</organism>
<dbReference type="PROSITE" id="PS51257">
    <property type="entry name" value="PROKAR_LIPOPROTEIN"/>
    <property type="match status" value="1"/>
</dbReference>
<evidence type="ECO:0000313" key="2">
    <source>
        <dbReference type="Proteomes" id="UP000779900"/>
    </source>
</evidence>
<comment type="caution">
    <text evidence="1">The sequence shown here is derived from an EMBL/GenBank/DDBJ whole genome shotgun (WGS) entry which is preliminary data.</text>
</comment>
<reference evidence="1" key="1">
    <citation type="submission" date="2019-03" db="EMBL/GenBank/DDBJ databases">
        <title>Lake Tanganyika Metagenome-Assembled Genomes (MAGs).</title>
        <authorList>
            <person name="Tran P."/>
        </authorList>
    </citation>
    <scope>NUCLEOTIDE SEQUENCE</scope>
    <source>
        <strain evidence="1">K_DeepCast_150m_m2_040</strain>
    </source>
</reference>
<accession>A0A937XFA3</accession>
<dbReference type="Proteomes" id="UP000779900">
    <property type="component" value="Unassembled WGS sequence"/>
</dbReference>
<dbReference type="InterPro" id="IPR015943">
    <property type="entry name" value="WD40/YVTN_repeat-like_dom_sf"/>
</dbReference>
<gene>
    <name evidence="1" type="ORF">FJY68_09705</name>
</gene>
<dbReference type="AlphaFoldDB" id="A0A937XFA3"/>